<reference evidence="7" key="1">
    <citation type="journal article" date="2019" name="Int. J. Syst. Evol. Microbiol.">
        <title>The Global Catalogue of Microorganisms (GCM) 10K type strain sequencing project: providing services to taxonomists for standard genome sequencing and annotation.</title>
        <authorList>
            <consortium name="The Broad Institute Genomics Platform"/>
            <consortium name="The Broad Institute Genome Sequencing Center for Infectious Disease"/>
            <person name="Wu L."/>
            <person name="Ma J."/>
        </authorList>
    </citation>
    <scope>NUCLEOTIDE SEQUENCE [LARGE SCALE GENOMIC DNA]</scope>
    <source>
        <strain evidence="7">CGMCC 4.7304</strain>
    </source>
</reference>
<keyword evidence="7" id="KW-1185">Reference proteome</keyword>
<sequence length="200" mass="21792">MAAYASEQRGDGLSKFGFFFPHVYVLGICGVLFGGFVMQFGLNEFPCPLCMLQRYGMMLSAMGPMWVILRARTGRVTGADIVTGYGFSVLVSLLASFISARHILLHVNDPGYGSAVLGLHTYTWAWITFMVATLAASVMLLFSREFTPGAVTYGTASRATVWIFGAFLAANLVSVVMEQGVHPLLPGNPDSYQLWRELLG</sequence>
<accession>A0ABW0ZAY1</accession>
<evidence type="ECO:0000256" key="1">
    <source>
        <dbReference type="ARBA" id="ARBA00004141"/>
    </source>
</evidence>
<comment type="caution">
    <text evidence="6">The sequence shown here is derived from an EMBL/GenBank/DDBJ whole genome shotgun (WGS) entry which is preliminary data.</text>
</comment>
<dbReference type="SUPFAM" id="SSF158442">
    <property type="entry name" value="DsbB-like"/>
    <property type="match status" value="1"/>
</dbReference>
<feature type="transmembrane region" description="Helical" evidence="5">
    <location>
        <begin position="81"/>
        <end position="104"/>
    </location>
</feature>
<feature type="transmembrane region" description="Helical" evidence="5">
    <location>
        <begin position="124"/>
        <end position="143"/>
    </location>
</feature>
<keyword evidence="3 5" id="KW-1133">Transmembrane helix</keyword>
<gene>
    <name evidence="6" type="ORF">ACFP1Z_31330</name>
</gene>
<proteinExistence type="predicted"/>
<feature type="transmembrane region" description="Helical" evidence="5">
    <location>
        <begin position="16"/>
        <end position="40"/>
    </location>
</feature>
<name>A0ABW0ZAY1_9ACTN</name>
<evidence type="ECO:0000313" key="7">
    <source>
        <dbReference type="Proteomes" id="UP001596083"/>
    </source>
</evidence>
<evidence type="ECO:0000313" key="6">
    <source>
        <dbReference type="EMBL" id="MFC5724654.1"/>
    </source>
</evidence>
<evidence type="ECO:0000256" key="5">
    <source>
        <dbReference type="SAM" id="Phobius"/>
    </source>
</evidence>
<dbReference type="RefSeq" id="WP_390321120.1">
    <property type="nucleotide sequence ID" value="NZ_JBHSPB010000032.1"/>
</dbReference>
<evidence type="ECO:0000256" key="4">
    <source>
        <dbReference type="ARBA" id="ARBA00023136"/>
    </source>
</evidence>
<protein>
    <submittedName>
        <fullName evidence="6">Disulfide bond formation protein B</fullName>
    </submittedName>
</protein>
<keyword evidence="4 5" id="KW-0472">Membrane</keyword>
<dbReference type="Proteomes" id="UP001596083">
    <property type="component" value="Unassembled WGS sequence"/>
</dbReference>
<evidence type="ECO:0000256" key="3">
    <source>
        <dbReference type="ARBA" id="ARBA00022989"/>
    </source>
</evidence>
<dbReference type="InterPro" id="IPR003752">
    <property type="entry name" value="DiS_bond_form_DsbB/BdbC"/>
</dbReference>
<feature type="transmembrane region" description="Helical" evidence="5">
    <location>
        <begin position="155"/>
        <end position="177"/>
    </location>
</feature>
<organism evidence="6 7">
    <name type="scientific">Streptomyces gamaensis</name>
    <dbReference type="NCBI Taxonomy" id="1763542"/>
    <lineage>
        <taxon>Bacteria</taxon>
        <taxon>Bacillati</taxon>
        <taxon>Actinomycetota</taxon>
        <taxon>Actinomycetes</taxon>
        <taxon>Kitasatosporales</taxon>
        <taxon>Streptomycetaceae</taxon>
        <taxon>Streptomyces</taxon>
    </lineage>
</organism>
<dbReference type="Pfam" id="PF02600">
    <property type="entry name" value="DsbB"/>
    <property type="match status" value="1"/>
</dbReference>
<feature type="transmembrane region" description="Helical" evidence="5">
    <location>
        <begin position="52"/>
        <end position="69"/>
    </location>
</feature>
<dbReference type="EMBL" id="JBHSPB010000032">
    <property type="protein sequence ID" value="MFC5724654.1"/>
    <property type="molecule type" value="Genomic_DNA"/>
</dbReference>
<keyword evidence="2 5" id="KW-0812">Transmembrane</keyword>
<dbReference type="Gene3D" id="1.20.1550.10">
    <property type="entry name" value="DsbB-like"/>
    <property type="match status" value="1"/>
</dbReference>
<dbReference type="InterPro" id="IPR023380">
    <property type="entry name" value="DsbB-like_sf"/>
</dbReference>
<comment type="subcellular location">
    <subcellularLocation>
        <location evidence="1">Membrane</location>
        <topology evidence="1">Multi-pass membrane protein</topology>
    </subcellularLocation>
</comment>
<evidence type="ECO:0000256" key="2">
    <source>
        <dbReference type="ARBA" id="ARBA00022692"/>
    </source>
</evidence>